<dbReference type="InterPro" id="IPR012337">
    <property type="entry name" value="RNaseH-like_sf"/>
</dbReference>
<dbReference type="InterPro" id="IPR043502">
    <property type="entry name" value="DNA/RNA_pol_sf"/>
</dbReference>
<dbReference type="GO" id="GO:0006310">
    <property type="term" value="P:DNA recombination"/>
    <property type="evidence" value="ECO:0007669"/>
    <property type="project" value="UniProtKB-KW"/>
</dbReference>
<dbReference type="InterPro" id="IPR001584">
    <property type="entry name" value="Integrase_cat-core"/>
</dbReference>
<dbReference type="SUPFAM" id="SSF53098">
    <property type="entry name" value="Ribonuclease H-like"/>
    <property type="match status" value="1"/>
</dbReference>
<evidence type="ECO:0000313" key="13">
    <source>
        <dbReference type="Proteomes" id="UP000434957"/>
    </source>
</evidence>
<dbReference type="GO" id="GO:0003964">
    <property type="term" value="F:RNA-directed DNA polymerase activity"/>
    <property type="evidence" value="ECO:0007669"/>
    <property type="project" value="UniProtKB-KW"/>
</dbReference>
<dbReference type="GO" id="GO:0003887">
    <property type="term" value="F:DNA-directed DNA polymerase activity"/>
    <property type="evidence" value="ECO:0007669"/>
    <property type="project" value="UniProtKB-KW"/>
</dbReference>
<reference evidence="12 13" key="1">
    <citation type="submission" date="2018-08" db="EMBL/GenBank/DDBJ databases">
        <title>Genomic investigation of the strawberry pathogen Phytophthora fragariae indicates pathogenicity is determined by transcriptional variation in three key races.</title>
        <authorList>
            <person name="Adams T.M."/>
            <person name="Armitage A.D."/>
            <person name="Sobczyk M.K."/>
            <person name="Bates H.J."/>
            <person name="Dunwell J.M."/>
            <person name="Nellist C.F."/>
            <person name="Harrison R.J."/>
        </authorList>
    </citation>
    <scope>NUCLEOTIDE SEQUENCE [LARGE SCALE GENOMIC DNA]</scope>
    <source>
        <strain evidence="12 13">SCRP333</strain>
    </source>
</reference>
<dbReference type="AlphaFoldDB" id="A0A6A4FXZ2"/>
<evidence type="ECO:0000256" key="8">
    <source>
        <dbReference type="ARBA" id="ARBA00022932"/>
    </source>
</evidence>
<keyword evidence="3" id="KW-0255">Endonuclease</keyword>
<keyword evidence="8" id="KW-0548">Nucleotidyltransferase</keyword>
<evidence type="ECO:0000256" key="2">
    <source>
        <dbReference type="ARBA" id="ARBA00022723"/>
    </source>
</evidence>
<evidence type="ECO:0000256" key="7">
    <source>
        <dbReference type="ARBA" id="ARBA00022918"/>
    </source>
</evidence>
<dbReference type="Pfam" id="PF13976">
    <property type="entry name" value="gag_pre-integrs"/>
    <property type="match status" value="1"/>
</dbReference>
<evidence type="ECO:0000256" key="3">
    <source>
        <dbReference type="ARBA" id="ARBA00022759"/>
    </source>
</evidence>
<evidence type="ECO:0000256" key="10">
    <source>
        <dbReference type="ARBA" id="ARBA00023268"/>
    </source>
</evidence>
<dbReference type="InterPro" id="IPR013103">
    <property type="entry name" value="RVT_2"/>
</dbReference>
<dbReference type="InterPro" id="IPR057670">
    <property type="entry name" value="SH3_retrovirus"/>
</dbReference>
<accession>A0A6A4FXZ2</accession>
<name>A0A6A4FXZ2_9STRA</name>
<dbReference type="InterPro" id="IPR036397">
    <property type="entry name" value="RNaseH_sf"/>
</dbReference>
<feature type="domain" description="Integrase catalytic" evidence="11">
    <location>
        <begin position="137"/>
        <end position="307"/>
    </location>
</feature>
<gene>
    <name evidence="12" type="ORF">PR003_g7487</name>
</gene>
<keyword evidence="6" id="KW-0229">DNA integration</keyword>
<evidence type="ECO:0000256" key="1">
    <source>
        <dbReference type="ARBA" id="ARBA00022722"/>
    </source>
</evidence>
<evidence type="ECO:0000256" key="9">
    <source>
        <dbReference type="ARBA" id="ARBA00023172"/>
    </source>
</evidence>
<keyword evidence="2" id="KW-0479">Metal-binding</keyword>
<keyword evidence="5" id="KW-0460">Magnesium</keyword>
<dbReference type="SUPFAM" id="SSF56672">
    <property type="entry name" value="DNA/RNA polymerases"/>
    <property type="match status" value="1"/>
</dbReference>
<evidence type="ECO:0000256" key="6">
    <source>
        <dbReference type="ARBA" id="ARBA00022908"/>
    </source>
</evidence>
<keyword evidence="9" id="KW-0233">DNA recombination</keyword>
<keyword evidence="13" id="KW-1185">Reference proteome</keyword>
<dbReference type="GO" id="GO:0046872">
    <property type="term" value="F:metal ion binding"/>
    <property type="evidence" value="ECO:0007669"/>
    <property type="project" value="UniProtKB-KW"/>
</dbReference>
<keyword evidence="8" id="KW-0239">DNA-directed DNA polymerase</keyword>
<keyword evidence="4" id="KW-0378">Hydrolase</keyword>
<keyword evidence="10" id="KW-0511">Multifunctional enzyme</keyword>
<evidence type="ECO:0000256" key="5">
    <source>
        <dbReference type="ARBA" id="ARBA00022842"/>
    </source>
</evidence>
<sequence length="697" mass="78844">MTTTAKGVPHTVLLENMYYAKAIDRNLISVAQLTARGFTCTFGKEPCIITAKTGKIAAEVGKSPSTGLWSVGIEQGAASTLQQWHERLGHVNYQDLVRMIDTNHLEGMVASNRKVDFCMNCAEAKQARRAKDKQNTSTSAPTDDPGATLCVDLKTDMTPDRLGHKHTLTIVDHATNYNRVYLLRNKSDAEGHLEDFVSEFERQYDTKVKMIRSDGGGEFSSTRLSRFLRNRGTLHQETEVGMSSSNGKAERFHRAVMDSVRAMLWASALPQRFWGDAVLYASYIRNYLPTRANADHASPIEALSGKRSSVSHILKFGSKWTSHIAHATKRSVKKRAEKGVVIGIDLKKKAYRVLIPRTKRVISTTHIQNIDRLDSRAVGRYMDAVDTDNTDTTGSPAEQHQLTYRAIQRIFGLNRGARALPRDDVRLPQSFLEEFATPASVLLTIVLKEGTAFADLLERDGIKEPVTVEEAMSSPNWREWWQAIEEELRVISKNATWEVVDIPTDENVISAKWVFKLKFDNKGELERFKARLVARGFTQNFGIIFAETFAPVLKIASLRFIVALASQWHAVIRQGDVPNAYLQADLDRPIYMRAPTGLQIPKGKCLLLRKSLYGLKQSGKLWNDIIHRYLLELGFSRSQLDPCLYFRWHEGKLTVLGLYVDDVVVISQRESDSDWTMRKLADQFQIKDWVQPRSAWE</sequence>
<dbReference type="Gene3D" id="3.30.420.10">
    <property type="entry name" value="Ribonuclease H-like superfamily/Ribonuclease H"/>
    <property type="match status" value="1"/>
</dbReference>
<protein>
    <recommendedName>
        <fullName evidence="11">Integrase catalytic domain-containing protein</fullName>
    </recommendedName>
</protein>
<dbReference type="Pfam" id="PF25597">
    <property type="entry name" value="SH3_retrovirus"/>
    <property type="match status" value="1"/>
</dbReference>
<dbReference type="PANTHER" id="PTHR42648:SF11">
    <property type="entry name" value="TRANSPOSON TY4-P GAG-POL POLYPROTEIN"/>
    <property type="match status" value="1"/>
</dbReference>
<evidence type="ECO:0000259" key="11">
    <source>
        <dbReference type="PROSITE" id="PS50994"/>
    </source>
</evidence>
<dbReference type="InterPro" id="IPR039537">
    <property type="entry name" value="Retrotran_Ty1/copia-like"/>
</dbReference>
<keyword evidence="7" id="KW-0695">RNA-directed DNA polymerase</keyword>
<evidence type="ECO:0000313" key="12">
    <source>
        <dbReference type="EMBL" id="KAE9346336.1"/>
    </source>
</evidence>
<dbReference type="GO" id="GO:0003676">
    <property type="term" value="F:nucleic acid binding"/>
    <property type="evidence" value="ECO:0007669"/>
    <property type="project" value="InterPro"/>
</dbReference>
<dbReference type="PROSITE" id="PS50994">
    <property type="entry name" value="INTEGRASE"/>
    <property type="match status" value="1"/>
</dbReference>
<keyword evidence="1" id="KW-0540">Nuclease</keyword>
<dbReference type="GO" id="GO:0015074">
    <property type="term" value="P:DNA integration"/>
    <property type="evidence" value="ECO:0007669"/>
    <property type="project" value="UniProtKB-KW"/>
</dbReference>
<keyword evidence="8" id="KW-0808">Transferase</keyword>
<evidence type="ECO:0000256" key="4">
    <source>
        <dbReference type="ARBA" id="ARBA00022801"/>
    </source>
</evidence>
<dbReference type="GO" id="GO:0016787">
    <property type="term" value="F:hydrolase activity"/>
    <property type="evidence" value="ECO:0007669"/>
    <property type="project" value="UniProtKB-KW"/>
</dbReference>
<dbReference type="EMBL" id="QXFT01000354">
    <property type="protein sequence ID" value="KAE9346336.1"/>
    <property type="molecule type" value="Genomic_DNA"/>
</dbReference>
<dbReference type="PANTHER" id="PTHR42648">
    <property type="entry name" value="TRANSPOSASE, PUTATIVE-RELATED"/>
    <property type="match status" value="1"/>
</dbReference>
<organism evidence="12 13">
    <name type="scientific">Phytophthora rubi</name>
    <dbReference type="NCBI Taxonomy" id="129364"/>
    <lineage>
        <taxon>Eukaryota</taxon>
        <taxon>Sar</taxon>
        <taxon>Stramenopiles</taxon>
        <taxon>Oomycota</taxon>
        <taxon>Peronosporomycetes</taxon>
        <taxon>Peronosporales</taxon>
        <taxon>Peronosporaceae</taxon>
        <taxon>Phytophthora</taxon>
    </lineage>
</organism>
<dbReference type="Pfam" id="PF07727">
    <property type="entry name" value="RVT_2"/>
    <property type="match status" value="1"/>
</dbReference>
<dbReference type="Proteomes" id="UP000434957">
    <property type="component" value="Unassembled WGS sequence"/>
</dbReference>
<proteinExistence type="predicted"/>
<dbReference type="GO" id="GO:0004519">
    <property type="term" value="F:endonuclease activity"/>
    <property type="evidence" value="ECO:0007669"/>
    <property type="project" value="UniProtKB-KW"/>
</dbReference>
<dbReference type="InterPro" id="IPR025724">
    <property type="entry name" value="GAG-pre-integrase_dom"/>
</dbReference>
<comment type="caution">
    <text evidence="12">The sequence shown here is derived from an EMBL/GenBank/DDBJ whole genome shotgun (WGS) entry which is preliminary data.</text>
</comment>